<reference evidence="3" key="1">
    <citation type="journal article" date="2019" name="Int. J. Syst. Evol. Microbiol.">
        <title>The Global Catalogue of Microorganisms (GCM) 10K type strain sequencing project: providing services to taxonomists for standard genome sequencing and annotation.</title>
        <authorList>
            <consortium name="The Broad Institute Genomics Platform"/>
            <consortium name="The Broad Institute Genome Sequencing Center for Infectious Disease"/>
            <person name="Wu L."/>
            <person name="Ma J."/>
        </authorList>
    </citation>
    <scope>NUCLEOTIDE SEQUENCE [LARGE SCALE GENOMIC DNA]</scope>
    <source>
        <strain evidence="3">JCM 30346</strain>
    </source>
</reference>
<gene>
    <name evidence="2" type="ORF">ACFP1K_22190</name>
</gene>
<comment type="caution">
    <text evidence="2">The sequence shown here is derived from an EMBL/GenBank/DDBJ whole genome shotgun (WGS) entry which is preliminary data.</text>
</comment>
<evidence type="ECO:0000313" key="2">
    <source>
        <dbReference type="EMBL" id="MFC6083894.1"/>
    </source>
</evidence>
<dbReference type="EMBL" id="JBHSRF010000034">
    <property type="protein sequence ID" value="MFC6083894.1"/>
    <property type="molecule type" value="Genomic_DNA"/>
</dbReference>
<dbReference type="RefSeq" id="WP_380756368.1">
    <property type="nucleotide sequence ID" value="NZ_JBHSRF010000034.1"/>
</dbReference>
<evidence type="ECO:0000256" key="1">
    <source>
        <dbReference type="SAM" id="MobiDB-lite"/>
    </source>
</evidence>
<dbReference type="Proteomes" id="UP001596137">
    <property type="component" value="Unassembled WGS sequence"/>
</dbReference>
<protein>
    <submittedName>
        <fullName evidence="2">Uncharacterized protein</fullName>
    </submittedName>
</protein>
<organism evidence="2 3">
    <name type="scientific">Sphaerisporangium aureirubrum</name>
    <dbReference type="NCBI Taxonomy" id="1544736"/>
    <lineage>
        <taxon>Bacteria</taxon>
        <taxon>Bacillati</taxon>
        <taxon>Actinomycetota</taxon>
        <taxon>Actinomycetes</taxon>
        <taxon>Streptosporangiales</taxon>
        <taxon>Streptosporangiaceae</taxon>
        <taxon>Sphaerisporangium</taxon>
    </lineage>
</organism>
<proteinExistence type="predicted"/>
<name>A0ABW1NMI3_9ACTN</name>
<feature type="compositionally biased region" description="Basic and acidic residues" evidence="1">
    <location>
        <begin position="91"/>
        <end position="102"/>
    </location>
</feature>
<accession>A0ABW1NMI3</accession>
<feature type="region of interest" description="Disordered" evidence="1">
    <location>
        <begin position="52"/>
        <end position="134"/>
    </location>
</feature>
<evidence type="ECO:0000313" key="3">
    <source>
        <dbReference type="Proteomes" id="UP001596137"/>
    </source>
</evidence>
<keyword evidence="3" id="KW-1185">Reference proteome</keyword>
<feature type="compositionally biased region" description="Low complexity" evidence="1">
    <location>
        <begin position="103"/>
        <end position="124"/>
    </location>
</feature>
<sequence>MTERWFDGRAALGVLMSAAAVLLLLHGLGSHAPGPLGVAGALPAEAVLRVAPVPPPADAPSPASDQDGCPKQGEQSGESGWVKPPPPPCRDGGRRAHRRDLPAEAAVAAGARGGPPARTCAGRRNGPRLPVFRC</sequence>